<protein>
    <submittedName>
        <fullName evidence="3">Uncharacterized protein</fullName>
    </submittedName>
</protein>
<reference evidence="3 4" key="1">
    <citation type="journal article" date="2018" name="PLoS Genet.">
        <title>Population sequencing reveals clonal diversity and ancestral inbreeding in the grapevine cultivar Chardonnay.</title>
        <authorList>
            <person name="Roach M.J."/>
            <person name="Johnson D.L."/>
            <person name="Bohlmann J."/>
            <person name="van Vuuren H.J."/>
            <person name="Jones S.J."/>
            <person name="Pretorius I.S."/>
            <person name="Schmidt S.A."/>
            <person name="Borneman A.R."/>
        </authorList>
    </citation>
    <scope>NUCLEOTIDE SEQUENCE [LARGE SCALE GENOMIC DNA]</scope>
    <source>
        <strain evidence="4">cv. Chardonnay</strain>
        <tissue evidence="3">Leaf</tissue>
    </source>
</reference>
<accession>A0A438BQM3</accession>
<keyword evidence="2" id="KW-0812">Transmembrane</keyword>
<evidence type="ECO:0000256" key="2">
    <source>
        <dbReference type="SAM" id="Phobius"/>
    </source>
</evidence>
<name>A0A438BQM3_VITVI</name>
<keyword evidence="2" id="KW-1133">Transmembrane helix</keyword>
<dbReference type="AlphaFoldDB" id="A0A438BQM3"/>
<feature type="region of interest" description="Disordered" evidence="1">
    <location>
        <begin position="1"/>
        <end position="26"/>
    </location>
</feature>
<proteinExistence type="predicted"/>
<feature type="transmembrane region" description="Helical" evidence="2">
    <location>
        <begin position="44"/>
        <end position="72"/>
    </location>
</feature>
<dbReference type="Proteomes" id="UP000288805">
    <property type="component" value="Unassembled WGS sequence"/>
</dbReference>
<evidence type="ECO:0000256" key="1">
    <source>
        <dbReference type="SAM" id="MobiDB-lite"/>
    </source>
</evidence>
<sequence length="76" mass="8719">MQPQSPHPRATTLSSPRPYAQRPTRQFTPLSMTLTKAFEKFKDVGVIVLLCHVPCHILFLLISSYMSIAYIIRFRA</sequence>
<dbReference type="EMBL" id="QGNW01002659">
    <property type="protein sequence ID" value="RVW13262.1"/>
    <property type="molecule type" value="Genomic_DNA"/>
</dbReference>
<organism evidence="3 4">
    <name type="scientific">Vitis vinifera</name>
    <name type="common">Grape</name>
    <dbReference type="NCBI Taxonomy" id="29760"/>
    <lineage>
        <taxon>Eukaryota</taxon>
        <taxon>Viridiplantae</taxon>
        <taxon>Streptophyta</taxon>
        <taxon>Embryophyta</taxon>
        <taxon>Tracheophyta</taxon>
        <taxon>Spermatophyta</taxon>
        <taxon>Magnoliopsida</taxon>
        <taxon>eudicotyledons</taxon>
        <taxon>Gunneridae</taxon>
        <taxon>Pentapetalae</taxon>
        <taxon>rosids</taxon>
        <taxon>Vitales</taxon>
        <taxon>Vitaceae</taxon>
        <taxon>Viteae</taxon>
        <taxon>Vitis</taxon>
    </lineage>
</organism>
<evidence type="ECO:0000313" key="4">
    <source>
        <dbReference type="Proteomes" id="UP000288805"/>
    </source>
</evidence>
<evidence type="ECO:0000313" key="3">
    <source>
        <dbReference type="EMBL" id="RVW13262.1"/>
    </source>
</evidence>
<keyword evidence="2" id="KW-0472">Membrane</keyword>
<comment type="caution">
    <text evidence="3">The sequence shown here is derived from an EMBL/GenBank/DDBJ whole genome shotgun (WGS) entry which is preliminary data.</text>
</comment>
<gene>
    <name evidence="3" type="ORF">CK203_111556</name>
</gene>